<name>A0A420AYT4_SPHD1</name>
<proteinExistence type="predicted"/>
<comment type="caution">
    <text evidence="1">The sequence shown here is derived from an EMBL/GenBank/DDBJ whole genome shotgun (WGS) entry which is preliminary data.</text>
</comment>
<reference evidence="1 2" key="1">
    <citation type="submission" date="2018-09" db="EMBL/GenBank/DDBJ databases">
        <title>Genomic Encyclopedia of Type Strains, Phase III (KMG-III): the genomes of soil and plant-associated and newly described type strains.</title>
        <authorList>
            <person name="Whitman W."/>
        </authorList>
    </citation>
    <scope>NUCLEOTIDE SEQUENCE [LARGE SCALE GENOMIC DNA]</scope>
    <source>
        <strain evidence="1 2">CECT 7938</strain>
    </source>
</reference>
<protein>
    <submittedName>
        <fullName evidence="1">Uncharacterized protein</fullName>
    </submittedName>
</protein>
<gene>
    <name evidence="1" type="ORF">DFQ12_3660</name>
</gene>
<keyword evidence="2" id="KW-1185">Reference proteome</keyword>
<evidence type="ECO:0000313" key="2">
    <source>
        <dbReference type="Proteomes" id="UP000286246"/>
    </source>
</evidence>
<dbReference type="Proteomes" id="UP000286246">
    <property type="component" value="Unassembled WGS sequence"/>
</dbReference>
<organism evidence="1 2">
    <name type="scientific">Sphingobacterium detergens</name>
    <dbReference type="NCBI Taxonomy" id="1145106"/>
    <lineage>
        <taxon>Bacteria</taxon>
        <taxon>Pseudomonadati</taxon>
        <taxon>Bacteroidota</taxon>
        <taxon>Sphingobacteriia</taxon>
        <taxon>Sphingobacteriales</taxon>
        <taxon>Sphingobacteriaceae</taxon>
        <taxon>Sphingobacterium</taxon>
    </lineage>
</organism>
<sequence>MFVGYLLKECQLGFQIDNNANTGNIVHLFVLI</sequence>
<dbReference type="EMBL" id="RAPY01000003">
    <property type="protein sequence ID" value="RKE49541.1"/>
    <property type="molecule type" value="Genomic_DNA"/>
</dbReference>
<dbReference type="AlphaFoldDB" id="A0A420AYT4"/>
<accession>A0A420AYT4</accession>
<evidence type="ECO:0000313" key="1">
    <source>
        <dbReference type="EMBL" id="RKE49541.1"/>
    </source>
</evidence>